<dbReference type="GO" id="GO:0008234">
    <property type="term" value="F:cysteine-type peptidase activity"/>
    <property type="evidence" value="ECO:0007669"/>
    <property type="project" value="InterPro"/>
</dbReference>
<accession>Q3SA91</accession>
<name>Q3SA91_9EURY</name>
<dbReference type="InterPro" id="IPR036116">
    <property type="entry name" value="FN3_sf"/>
</dbReference>
<protein>
    <recommendedName>
        <fullName evidence="4">Fibronectin type-III domain-containing protein</fullName>
    </recommendedName>
</protein>
<dbReference type="AlphaFoldDB" id="Q3SA91"/>
<keyword evidence="3" id="KW-1133">Transmembrane helix</keyword>
<evidence type="ECO:0000259" key="4">
    <source>
        <dbReference type="PROSITE" id="PS50853"/>
    </source>
</evidence>
<dbReference type="Pfam" id="PF00112">
    <property type="entry name" value="Peptidase_C1"/>
    <property type="match status" value="1"/>
</dbReference>
<dbReference type="CDD" id="cd00063">
    <property type="entry name" value="FN3"/>
    <property type="match status" value="3"/>
</dbReference>
<reference evidence="5" key="1">
    <citation type="submission" date="2005-07" db="EMBL/GenBank/DDBJ databases">
        <title>A hyperthermophilic lifestyle for uncultured Archaea of the DHVE2 lineage: evidence from environmental genomics.</title>
        <authorList>
            <person name="Moussard H."/>
            <person name="Hennecke G."/>
            <person name="Moreira D."/>
            <person name="Jouffe V."/>
            <person name="Lopez-Garcia P."/>
            <person name="Jeanthon C."/>
        </authorList>
    </citation>
    <scope>NUCLEOTIDE SEQUENCE</scope>
</reference>
<dbReference type="Pfam" id="PF00041">
    <property type="entry name" value="fn3"/>
    <property type="match status" value="1"/>
</dbReference>
<keyword evidence="3" id="KW-0472">Membrane</keyword>
<feature type="compositionally biased region" description="Basic and acidic residues" evidence="2">
    <location>
        <begin position="965"/>
        <end position="982"/>
    </location>
</feature>
<evidence type="ECO:0000313" key="5">
    <source>
        <dbReference type="EMBL" id="AAZ32491.1"/>
    </source>
</evidence>
<feature type="compositionally biased region" description="Acidic residues" evidence="2">
    <location>
        <begin position="984"/>
        <end position="996"/>
    </location>
</feature>
<dbReference type="Gene3D" id="2.60.40.10">
    <property type="entry name" value="Immunoglobulins"/>
    <property type="match status" value="3"/>
</dbReference>
<feature type="domain" description="Fibronectin type-III" evidence="4">
    <location>
        <begin position="624"/>
        <end position="719"/>
    </location>
</feature>
<dbReference type="GO" id="GO:0006508">
    <property type="term" value="P:proteolysis"/>
    <property type="evidence" value="ECO:0007669"/>
    <property type="project" value="InterPro"/>
</dbReference>
<dbReference type="InterPro" id="IPR013783">
    <property type="entry name" value="Ig-like_fold"/>
</dbReference>
<dbReference type="CDD" id="cd02619">
    <property type="entry name" value="Peptidase_C1"/>
    <property type="match status" value="1"/>
</dbReference>
<dbReference type="PANTHER" id="PTHR13817">
    <property type="entry name" value="TITIN"/>
    <property type="match status" value="1"/>
</dbReference>
<proteinExistence type="predicted"/>
<dbReference type="PANTHER" id="PTHR13817:SF166">
    <property type="entry name" value="NEURONAL IGCAM-RELATED"/>
    <property type="match status" value="1"/>
</dbReference>
<dbReference type="EMBL" id="DQ118404">
    <property type="protein sequence ID" value="AAZ32491.1"/>
    <property type="molecule type" value="Genomic_DNA"/>
</dbReference>
<dbReference type="SMART" id="SM00645">
    <property type="entry name" value="Pept_C1"/>
    <property type="match status" value="1"/>
</dbReference>
<keyword evidence="1" id="KW-0677">Repeat</keyword>
<dbReference type="InterPro" id="IPR038765">
    <property type="entry name" value="Papain-like_cys_pep_sf"/>
</dbReference>
<feature type="region of interest" description="Disordered" evidence="2">
    <location>
        <begin position="951"/>
        <end position="996"/>
    </location>
</feature>
<dbReference type="InterPro" id="IPR003961">
    <property type="entry name" value="FN3_dom"/>
</dbReference>
<dbReference type="InterPro" id="IPR000668">
    <property type="entry name" value="Peptidase_C1A_C"/>
</dbReference>
<organism evidence="5">
    <name type="scientific">uncultured euryarchaeote Alv-FOS4</name>
    <dbReference type="NCBI Taxonomy" id="337893"/>
    <lineage>
        <taxon>Archaea</taxon>
        <taxon>Methanobacteriati</taxon>
        <taxon>Methanobacteriota</taxon>
        <taxon>environmental samples</taxon>
    </lineage>
</organism>
<evidence type="ECO:0000256" key="1">
    <source>
        <dbReference type="ARBA" id="ARBA00022737"/>
    </source>
</evidence>
<dbReference type="SUPFAM" id="SSF49265">
    <property type="entry name" value="Fibronectin type III"/>
    <property type="match status" value="2"/>
</dbReference>
<feature type="domain" description="Fibronectin type-III" evidence="4">
    <location>
        <begin position="815"/>
        <end position="910"/>
    </location>
</feature>
<feature type="domain" description="Fibronectin type-III" evidence="4">
    <location>
        <begin position="722"/>
        <end position="812"/>
    </location>
</feature>
<evidence type="ECO:0000256" key="3">
    <source>
        <dbReference type="SAM" id="Phobius"/>
    </source>
</evidence>
<sequence length="996" mass="109146">MSATAKFGRVSLIVAAVIVFSAFFIPGGTAQSINPHEHELLANIGGMNVAYHYLSAKEMQELKNAVGVREPNKNYNKIIDGHGTGLAPPSESEWQHMVNHLKVADAISGVRVTRGSVDLSKEKYFPPIGNQGQQGSCAAWAVNYYAHTFIEAEDHDWDAASGNRSYLMSPAWTYNMIDSGVDQGSTFTDNAMVLKTWGSASMATMPYMDSKHTGIGGPRAMREAPEHKIQDFYFINNTGQSMISEIKALIDKGIPVTFGIDADVFDSAFSDGNYIISSQEYSSDLQPNHGQTIIGYNDFITDDGDVGAFKIANSWGAGWGDKGFYWVTYKAFYEEVDYDNQAVPMYMVDIPHYQPKLLGVWEYNGTVEMNVNISFGIQTSSGFKTLNVFYKHEMPGVHVPFPQVMAFDLTPFYQDFENGSTNISLVITNTSAVQGTVYKFYVEKYGTTYTPGMPQEMSRNAISLPASLPCNATVDFKPYSPISLATAMDTNLLTFMNTTSGQSGWVAVPYEHYQGDSAVRTTLVAAESYGPGKAVITAKITAGPGLMTFYWKISAGSGVQLSFYQGDEQKAVITGQHNWTKVSVLIGGGTRYVSWVYNKSSFSVAGDDDAWIDAVSWEPRNDKVPTPPTNLTAKPGTGYVNLAWHPATASSSAPILDYGIFRGNSTENMTLIAKVDANTTAYNDTHVENGNMYYYVVKAENYVGFSEPSNTATAVPAEFPENPTNLTENNTFGGVNLTWKAPSNVKAAGLSNYTIYRAENGTGKFVRVGAAPATQLWFNDTTAKKGVRYDYYVVAVNWMGESKRSNIVTGMAYGTPYAPQNVKETDGSGFVELTWSKPTNDGGAPITGYVIYRKAPGKDFVKVGEVNGNTYKFKDTSVRNNQEYIYVVVAVNKYGEGNKSIEVKAHPADIVINVGSNTIHMQYATFGGILAVIILAILGIVLLVRKRKKAKKAAQEQQPAEPTEEQEHAEQEPEEQPEKTPESGEGEEEEQPENEE</sequence>
<feature type="transmembrane region" description="Helical" evidence="3">
    <location>
        <begin position="923"/>
        <end position="944"/>
    </location>
</feature>
<dbReference type="InterPro" id="IPR050964">
    <property type="entry name" value="Striated_Muscle_Regulatory"/>
</dbReference>
<keyword evidence="3" id="KW-0812">Transmembrane</keyword>
<dbReference type="SMART" id="SM00060">
    <property type="entry name" value="FN3"/>
    <property type="match status" value="3"/>
</dbReference>
<evidence type="ECO:0000256" key="2">
    <source>
        <dbReference type="SAM" id="MobiDB-lite"/>
    </source>
</evidence>
<dbReference type="Gene3D" id="3.90.70.10">
    <property type="entry name" value="Cysteine proteinases"/>
    <property type="match status" value="1"/>
</dbReference>
<dbReference type="PROSITE" id="PS50853">
    <property type="entry name" value="FN3"/>
    <property type="match status" value="3"/>
</dbReference>
<dbReference type="SUPFAM" id="SSF54001">
    <property type="entry name" value="Cysteine proteinases"/>
    <property type="match status" value="1"/>
</dbReference>